<accession>A0A916XV77</accession>
<evidence type="ECO:0000256" key="3">
    <source>
        <dbReference type="ARBA" id="ARBA00022946"/>
    </source>
</evidence>
<comment type="caution">
    <text evidence="7">The sequence shown here is derived from an EMBL/GenBank/DDBJ whole genome shotgun (WGS) entry which is preliminary data.</text>
</comment>
<keyword evidence="3" id="KW-0809">Transit peptide</keyword>
<dbReference type="GO" id="GO:0016836">
    <property type="term" value="F:hydro-lyase activity"/>
    <property type="evidence" value="ECO:0007669"/>
    <property type="project" value="TreeGrafter"/>
</dbReference>
<dbReference type="Gene3D" id="3.90.226.10">
    <property type="entry name" value="2-enoyl-CoA Hydratase, Chain A, domain 1"/>
    <property type="match status" value="1"/>
</dbReference>
<dbReference type="InterPro" id="IPR029045">
    <property type="entry name" value="ClpP/crotonase-like_dom_sf"/>
</dbReference>
<evidence type="ECO:0000256" key="2">
    <source>
        <dbReference type="ARBA" id="ARBA00022832"/>
    </source>
</evidence>
<keyword evidence="4" id="KW-0443">Lipid metabolism</keyword>
<dbReference type="NCBIfam" id="NF006008">
    <property type="entry name" value="PRK08139.1"/>
    <property type="match status" value="1"/>
</dbReference>
<evidence type="ECO:0000313" key="7">
    <source>
        <dbReference type="EMBL" id="GGD14994.1"/>
    </source>
</evidence>
<dbReference type="Gene3D" id="1.10.12.10">
    <property type="entry name" value="Lyase 2-enoyl-coa Hydratase, Chain A, domain 2"/>
    <property type="match status" value="1"/>
</dbReference>
<dbReference type="Pfam" id="PF00378">
    <property type="entry name" value="ECH_1"/>
    <property type="match status" value="1"/>
</dbReference>
<dbReference type="PANTHER" id="PTHR43602:SF1">
    <property type="entry name" value="ENOYL-COA HYDRATASE DOMAIN-CONTAINING PROTEIN 3, MITOCHONDRIAL"/>
    <property type="match status" value="1"/>
</dbReference>
<dbReference type="AlphaFoldDB" id="A0A916XV77"/>
<dbReference type="CDD" id="cd06558">
    <property type="entry name" value="crotonase-like"/>
    <property type="match status" value="1"/>
</dbReference>
<dbReference type="InterPro" id="IPR001753">
    <property type="entry name" value="Enoyl-CoA_hydra/iso"/>
</dbReference>
<keyword evidence="8" id="KW-1185">Reference proteome</keyword>
<reference evidence="7" key="2">
    <citation type="submission" date="2020-09" db="EMBL/GenBank/DDBJ databases">
        <authorList>
            <person name="Sun Q."/>
            <person name="Zhou Y."/>
        </authorList>
    </citation>
    <scope>NUCLEOTIDE SEQUENCE</scope>
    <source>
        <strain evidence="7">CGMCC 1.15493</strain>
    </source>
</reference>
<proteinExistence type="inferred from homology"/>
<organism evidence="7 8">
    <name type="scientific">Aureimonas glaciei</name>
    <dbReference type="NCBI Taxonomy" id="1776957"/>
    <lineage>
        <taxon>Bacteria</taxon>
        <taxon>Pseudomonadati</taxon>
        <taxon>Pseudomonadota</taxon>
        <taxon>Alphaproteobacteria</taxon>
        <taxon>Hyphomicrobiales</taxon>
        <taxon>Aurantimonadaceae</taxon>
        <taxon>Aureimonas</taxon>
    </lineage>
</organism>
<evidence type="ECO:0000313" key="8">
    <source>
        <dbReference type="Proteomes" id="UP000613160"/>
    </source>
</evidence>
<dbReference type="PANTHER" id="PTHR43602">
    <property type="match status" value="1"/>
</dbReference>
<protein>
    <recommendedName>
        <fullName evidence="6">Enoyl-CoA hydratase domain-containing protein 3, mitochondrial</fullName>
    </recommendedName>
</protein>
<gene>
    <name evidence="7" type="ORF">GCM10011335_17210</name>
</gene>
<comment type="function">
    <text evidence="5">May play a role in fatty acid biosynthesis and insulin sensitivity.</text>
</comment>
<evidence type="ECO:0000256" key="5">
    <source>
        <dbReference type="ARBA" id="ARBA00037410"/>
    </source>
</evidence>
<evidence type="ECO:0000256" key="6">
    <source>
        <dbReference type="ARBA" id="ARBA00040545"/>
    </source>
</evidence>
<dbReference type="Proteomes" id="UP000613160">
    <property type="component" value="Unassembled WGS sequence"/>
</dbReference>
<dbReference type="SUPFAM" id="SSF52096">
    <property type="entry name" value="ClpP/crotonase"/>
    <property type="match status" value="1"/>
</dbReference>
<keyword evidence="2" id="KW-0276">Fatty acid metabolism</keyword>
<dbReference type="InterPro" id="IPR052377">
    <property type="entry name" value="Mitochondrial_ECH-domain"/>
</dbReference>
<evidence type="ECO:0000256" key="1">
    <source>
        <dbReference type="ARBA" id="ARBA00005254"/>
    </source>
</evidence>
<dbReference type="EMBL" id="BMJJ01000003">
    <property type="protein sequence ID" value="GGD14994.1"/>
    <property type="molecule type" value="Genomic_DNA"/>
</dbReference>
<evidence type="ECO:0000256" key="4">
    <source>
        <dbReference type="ARBA" id="ARBA00023098"/>
    </source>
</evidence>
<dbReference type="GO" id="GO:0006631">
    <property type="term" value="P:fatty acid metabolic process"/>
    <property type="evidence" value="ECO:0007669"/>
    <property type="project" value="UniProtKB-KW"/>
</dbReference>
<name>A0A916XV77_9HYPH</name>
<reference evidence="7" key="1">
    <citation type="journal article" date="2014" name="Int. J. Syst. Evol. Microbiol.">
        <title>Complete genome sequence of Corynebacterium casei LMG S-19264T (=DSM 44701T), isolated from a smear-ripened cheese.</title>
        <authorList>
            <consortium name="US DOE Joint Genome Institute (JGI-PGF)"/>
            <person name="Walter F."/>
            <person name="Albersmeier A."/>
            <person name="Kalinowski J."/>
            <person name="Ruckert C."/>
        </authorList>
    </citation>
    <scope>NUCLEOTIDE SEQUENCE</scope>
    <source>
        <strain evidence="7">CGMCC 1.15493</strain>
    </source>
</reference>
<dbReference type="RefSeq" id="WP_188850162.1">
    <property type="nucleotide sequence ID" value="NZ_BMJJ01000003.1"/>
</dbReference>
<dbReference type="InterPro" id="IPR014748">
    <property type="entry name" value="Enoyl-CoA_hydra_C"/>
</dbReference>
<comment type="similarity">
    <text evidence="1">Belongs to the enoyl-CoA hydratase/isomerase family.</text>
</comment>
<sequence length="273" mass="28895">MADIVTLPDAGLAHPVSVERARGLHRIRLSSPPTNALSMAMIDALMEALAEAAKDPDCRVVVIAAAGRVFSAGHDLKEMTAHRADEDAGRAFFEATMRKCADLMQAIVRHPVPVIAEVAGLATAAGCQLVASCDLAIASEEAAFCTPGVNIGLFCSTPMVALSRNMSPKHAMEMLLTGETIDARSARDFGLVNRVVPPEYLATVVDKYADTIASKSALTVKTGKEAFYRQAEMGLADAYDYAAGVMVENMLAKDAGEGIAAFLGKRKPVWTGQ</sequence>